<protein>
    <submittedName>
        <fullName evidence="5">ArsR-family transcriptional regulator</fullName>
    </submittedName>
</protein>
<dbReference type="Pfam" id="PF01022">
    <property type="entry name" value="HTH_5"/>
    <property type="match status" value="1"/>
</dbReference>
<dbReference type="InterPro" id="IPR036390">
    <property type="entry name" value="WH_DNA-bd_sf"/>
</dbReference>
<proteinExistence type="predicted"/>
<dbReference type="SUPFAM" id="SSF46785">
    <property type="entry name" value="Winged helix' DNA-binding domain"/>
    <property type="match status" value="1"/>
</dbReference>
<evidence type="ECO:0000259" key="4">
    <source>
        <dbReference type="PROSITE" id="PS50987"/>
    </source>
</evidence>
<dbReference type="RefSeq" id="WP_024265898.1">
    <property type="nucleotide sequence ID" value="NC_011916.1"/>
</dbReference>
<dbReference type="RefSeq" id="YP_002518496.2">
    <property type="nucleotide sequence ID" value="NC_011916.1"/>
</dbReference>
<keyword evidence="1" id="KW-0805">Transcription regulation</keyword>
<dbReference type="InterPro" id="IPR051081">
    <property type="entry name" value="HTH_MetalResp_TranReg"/>
</dbReference>
<dbReference type="SMART" id="SM00418">
    <property type="entry name" value="HTH_ARSR"/>
    <property type="match status" value="1"/>
</dbReference>
<reference evidence="5 6" key="1">
    <citation type="journal article" date="2010" name="J. Bacteriol.">
        <title>The genetic basis of laboratory adaptation in Caulobacter crescentus.</title>
        <authorList>
            <person name="Marks M.E."/>
            <person name="Castro-Rojas C.M."/>
            <person name="Teiling C."/>
            <person name="Du L."/>
            <person name="Kapatral V."/>
            <person name="Walunas T.L."/>
            <person name="Crosson S."/>
        </authorList>
    </citation>
    <scope>NUCLEOTIDE SEQUENCE [LARGE SCALE GENOMIC DNA]</scope>
    <source>
        <strain evidence="6">NA1000 / CB15N</strain>
    </source>
</reference>
<evidence type="ECO:0000313" key="6">
    <source>
        <dbReference type="Proteomes" id="UP000001364"/>
    </source>
</evidence>
<name>A0A0H3CAT9_CAUVN</name>
<feature type="domain" description="HTH arsR-type" evidence="4">
    <location>
        <begin position="1"/>
        <end position="87"/>
    </location>
</feature>
<sequence>MNSVFKALAHPARRQIIVMLRERPMPSGEIAAAFDMSWPTVTGHLTALKDAGLVEAERDGNSIRYRLQISAIEEAVAVLMDLVDAVPKTDPLRKLSHE</sequence>
<dbReference type="PROSITE" id="PS50987">
    <property type="entry name" value="HTH_ARSR_2"/>
    <property type="match status" value="1"/>
</dbReference>
<evidence type="ECO:0000313" key="5">
    <source>
        <dbReference type="EMBL" id="ACL96588.2"/>
    </source>
</evidence>
<dbReference type="InterPro" id="IPR036388">
    <property type="entry name" value="WH-like_DNA-bd_sf"/>
</dbReference>
<dbReference type="PANTHER" id="PTHR33154">
    <property type="entry name" value="TRANSCRIPTIONAL REGULATOR, ARSR FAMILY"/>
    <property type="match status" value="1"/>
</dbReference>
<dbReference type="CDD" id="cd00090">
    <property type="entry name" value="HTH_ARSR"/>
    <property type="match status" value="1"/>
</dbReference>
<dbReference type="OrthoDB" id="7391478at2"/>
<dbReference type="AlphaFoldDB" id="A0A0H3CAT9"/>
<dbReference type="GO" id="GO:0003677">
    <property type="term" value="F:DNA binding"/>
    <property type="evidence" value="ECO:0007669"/>
    <property type="project" value="UniProtKB-KW"/>
</dbReference>
<dbReference type="InterPro" id="IPR011991">
    <property type="entry name" value="ArsR-like_HTH"/>
</dbReference>
<keyword evidence="6" id="KW-1185">Reference proteome</keyword>
<evidence type="ECO:0000256" key="3">
    <source>
        <dbReference type="ARBA" id="ARBA00023163"/>
    </source>
</evidence>
<dbReference type="HOGENOM" id="CLU_097806_3_4_5"/>
<dbReference type="NCBIfam" id="NF033788">
    <property type="entry name" value="HTH_metalloreg"/>
    <property type="match status" value="1"/>
</dbReference>
<accession>A0A0H3CAT9</accession>
<dbReference type="KEGG" id="ccs:CCNA_03123"/>
<dbReference type="GO" id="GO:0003700">
    <property type="term" value="F:DNA-binding transcription factor activity"/>
    <property type="evidence" value="ECO:0007669"/>
    <property type="project" value="InterPro"/>
</dbReference>
<dbReference type="PATRIC" id="fig|565050.3.peg.3048"/>
<dbReference type="Proteomes" id="UP000001364">
    <property type="component" value="Chromosome"/>
</dbReference>
<dbReference type="Gene3D" id="1.10.10.10">
    <property type="entry name" value="Winged helix-like DNA-binding domain superfamily/Winged helix DNA-binding domain"/>
    <property type="match status" value="1"/>
</dbReference>
<dbReference type="GeneID" id="7330961"/>
<organism evidence="5 6">
    <name type="scientific">Caulobacter vibrioides (strain NA1000 / CB15N)</name>
    <name type="common">Caulobacter crescentus</name>
    <dbReference type="NCBI Taxonomy" id="565050"/>
    <lineage>
        <taxon>Bacteria</taxon>
        <taxon>Pseudomonadati</taxon>
        <taxon>Pseudomonadota</taxon>
        <taxon>Alphaproteobacteria</taxon>
        <taxon>Caulobacterales</taxon>
        <taxon>Caulobacteraceae</taxon>
        <taxon>Caulobacter</taxon>
    </lineage>
</organism>
<dbReference type="InterPro" id="IPR001845">
    <property type="entry name" value="HTH_ArsR_DNA-bd_dom"/>
</dbReference>
<dbReference type="PRINTS" id="PR00778">
    <property type="entry name" value="HTHARSR"/>
</dbReference>
<evidence type="ECO:0000256" key="2">
    <source>
        <dbReference type="ARBA" id="ARBA00023125"/>
    </source>
</evidence>
<keyword evidence="2" id="KW-0238">DNA-binding</keyword>
<keyword evidence="3" id="KW-0804">Transcription</keyword>
<dbReference type="PANTHER" id="PTHR33154:SF33">
    <property type="entry name" value="TRANSCRIPTIONAL REPRESSOR SDPR"/>
    <property type="match status" value="1"/>
</dbReference>
<evidence type="ECO:0000256" key="1">
    <source>
        <dbReference type="ARBA" id="ARBA00023015"/>
    </source>
</evidence>
<gene>
    <name evidence="5" type="ordered locus">CCNA_03123</name>
</gene>
<dbReference type="EMBL" id="CP001340">
    <property type="protein sequence ID" value="ACL96588.2"/>
    <property type="molecule type" value="Genomic_DNA"/>
</dbReference>